<evidence type="ECO:0000259" key="16">
    <source>
        <dbReference type="PROSITE" id="PS50885"/>
    </source>
</evidence>
<dbReference type="EMBL" id="CP136336">
    <property type="protein sequence ID" value="WOB10854.1"/>
    <property type="molecule type" value="Genomic_DNA"/>
</dbReference>
<evidence type="ECO:0000256" key="11">
    <source>
        <dbReference type="ARBA" id="ARBA00022989"/>
    </source>
</evidence>
<dbReference type="SUPFAM" id="SSF55874">
    <property type="entry name" value="ATPase domain of HSP90 chaperone/DNA topoisomerase II/histidine kinase"/>
    <property type="match status" value="1"/>
</dbReference>
<accession>A0ABZ0D0T4</accession>
<keyword evidence="4 14" id="KW-0997">Cell inner membrane</keyword>
<dbReference type="Gene3D" id="3.30.565.10">
    <property type="entry name" value="Histidine kinase-like ATPase, C-terminal domain"/>
    <property type="match status" value="1"/>
</dbReference>
<dbReference type="InterPro" id="IPR003661">
    <property type="entry name" value="HisK_dim/P_dom"/>
</dbReference>
<comment type="catalytic activity">
    <reaction evidence="1 14">
        <text>ATP + protein L-histidine = ADP + protein N-phospho-L-histidine.</text>
        <dbReference type="EC" id="2.7.13.3"/>
    </reaction>
</comment>
<dbReference type="InterPro" id="IPR050428">
    <property type="entry name" value="TCS_sensor_his_kinase"/>
</dbReference>
<evidence type="ECO:0000259" key="15">
    <source>
        <dbReference type="PROSITE" id="PS50109"/>
    </source>
</evidence>
<dbReference type="InterPro" id="IPR036097">
    <property type="entry name" value="HisK_dim/P_sf"/>
</dbReference>
<evidence type="ECO:0000256" key="5">
    <source>
        <dbReference type="ARBA" id="ARBA00022553"/>
    </source>
</evidence>
<keyword evidence="18" id="KW-1185">Reference proteome</keyword>
<dbReference type="SMART" id="SM00387">
    <property type="entry name" value="HATPase_c"/>
    <property type="match status" value="1"/>
</dbReference>
<dbReference type="PROSITE" id="PS50109">
    <property type="entry name" value="HIS_KIN"/>
    <property type="match status" value="1"/>
</dbReference>
<dbReference type="PANTHER" id="PTHR45436:SF9">
    <property type="entry name" value="SENSOR PROTEIN"/>
    <property type="match status" value="1"/>
</dbReference>
<feature type="domain" description="HAMP" evidence="16">
    <location>
        <begin position="174"/>
        <end position="226"/>
    </location>
</feature>
<dbReference type="Pfam" id="PF00672">
    <property type="entry name" value="HAMP"/>
    <property type="match status" value="1"/>
</dbReference>
<keyword evidence="7 14" id="KW-0812">Transmembrane</keyword>
<evidence type="ECO:0000256" key="7">
    <source>
        <dbReference type="ARBA" id="ARBA00022692"/>
    </source>
</evidence>
<dbReference type="SMART" id="SM00304">
    <property type="entry name" value="HAMP"/>
    <property type="match status" value="1"/>
</dbReference>
<dbReference type="Gene3D" id="6.10.340.10">
    <property type="match status" value="1"/>
</dbReference>
<dbReference type="GO" id="GO:0004673">
    <property type="term" value="F:protein histidine kinase activity"/>
    <property type="evidence" value="ECO:0007669"/>
    <property type="project" value="UniProtKB-EC"/>
</dbReference>
<dbReference type="Pfam" id="PF00512">
    <property type="entry name" value="HisKA"/>
    <property type="match status" value="1"/>
</dbReference>
<evidence type="ECO:0000256" key="13">
    <source>
        <dbReference type="ARBA" id="ARBA00023136"/>
    </source>
</evidence>
<keyword evidence="10 14" id="KW-0067">ATP-binding</keyword>
<evidence type="ECO:0000256" key="4">
    <source>
        <dbReference type="ARBA" id="ARBA00022519"/>
    </source>
</evidence>
<dbReference type="InterPro" id="IPR005467">
    <property type="entry name" value="His_kinase_dom"/>
</dbReference>
<evidence type="ECO:0000256" key="3">
    <source>
        <dbReference type="ARBA" id="ARBA00022475"/>
    </source>
</evidence>
<keyword evidence="13 14" id="KW-0472">Membrane</keyword>
<sequence>MAARLTVTLCVLAVLVFTVVAVLLQRALEAEFMRAREQELAGKVDVVRHFLEELETPEDLPHLSHRLDDVLIGDGLMRLWLVTDAGEVLYGGKRRPAVTPDAFGRVEVRREDGLALEGLRIKLPAHDVLPNAELIVAIDVRGQQALLQRYRTTIGILCGIGVALTVLLTAWITRRSLQPVRRLSREAAALSPSALSARLSPVETSELQELVESFNRALARVEAAYSQLEAFSADVAHELRTPLATMINATEVALQRPRAVAELRETLELNLEVLREQAGLVNDMLFLARADQGQLADSLKPTDLRLEAQRVNEYLEPLLEDRQQRVQVEGDATAVCNPTLVRRATLNLVANATRYTPRGGVITIRLSRGPKHVNVTVRNPGAPIDPAVLPRLFDRFFRADAARERSSGHHGLGLAIVRAIALMHGGSTHAQSSDGWTEIGFSLAALPSLPQPSPT</sequence>
<dbReference type="PANTHER" id="PTHR45436">
    <property type="entry name" value="SENSOR HISTIDINE KINASE YKOH"/>
    <property type="match status" value="1"/>
</dbReference>
<protein>
    <recommendedName>
        <fullName evidence="14">Sensor protein</fullName>
        <ecNumber evidence="14">2.7.13.3</ecNumber>
    </recommendedName>
</protein>
<dbReference type="PRINTS" id="PR00344">
    <property type="entry name" value="BCTRLSENSOR"/>
</dbReference>
<dbReference type="Pfam" id="PF02518">
    <property type="entry name" value="HATPase_c"/>
    <property type="match status" value="1"/>
</dbReference>
<name>A0ABZ0D0T4_9BURK</name>
<evidence type="ECO:0000313" key="17">
    <source>
        <dbReference type="EMBL" id="WOB10854.1"/>
    </source>
</evidence>
<evidence type="ECO:0000256" key="2">
    <source>
        <dbReference type="ARBA" id="ARBA00004533"/>
    </source>
</evidence>
<dbReference type="CDD" id="cd00075">
    <property type="entry name" value="HATPase"/>
    <property type="match status" value="1"/>
</dbReference>
<evidence type="ECO:0000313" key="18">
    <source>
        <dbReference type="Proteomes" id="UP001303946"/>
    </source>
</evidence>
<dbReference type="Proteomes" id="UP001303946">
    <property type="component" value="Chromosome"/>
</dbReference>
<dbReference type="SMART" id="SM00388">
    <property type="entry name" value="HisKA"/>
    <property type="match status" value="1"/>
</dbReference>
<feature type="domain" description="Histidine kinase" evidence="15">
    <location>
        <begin position="234"/>
        <end position="447"/>
    </location>
</feature>
<evidence type="ECO:0000256" key="8">
    <source>
        <dbReference type="ARBA" id="ARBA00022741"/>
    </source>
</evidence>
<dbReference type="InterPro" id="IPR006290">
    <property type="entry name" value="CztS_silS_copS"/>
</dbReference>
<keyword evidence="6 14" id="KW-0808">Transferase</keyword>
<dbReference type="Gene3D" id="1.10.287.130">
    <property type="match status" value="1"/>
</dbReference>
<evidence type="ECO:0000256" key="12">
    <source>
        <dbReference type="ARBA" id="ARBA00023012"/>
    </source>
</evidence>
<dbReference type="SUPFAM" id="SSF47384">
    <property type="entry name" value="Homodimeric domain of signal transducing histidine kinase"/>
    <property type="match status" value="1"/>
</dbReference>
<dbReference type="NCBIfam" id="TIGR01386">
    <property type="entry name" value="cztS_silS_copS"/>
    <property type="match status" value="1"/>
</dbReference>
<feature type="transmembrane region" description="Helical" evidence="14">
    <location>
        <begin position="154"/>
        <end position="173"/>
    </location>
</feature>
<dbReference type="Pfam" id="PF21085">
    <property type="entry name" value="CusS"/>
    <property type="match status" value="1"/>
</dbReference>
<keyword evidence="11 14" id="KW-1133">Transmembrane helix</keyword>
<dbReference type="InterPro" id="IPR004358">
    <property type="entry name" value="Sig_transdc_His_kin-like_C"/>
</dbReference>
<dbReference type="InterPro" id="IPR003660">
    <property type="entry name" value="HAMP_dom"/>
</dbReference>
<dbReference type="CDD" id="cd00082">
    <property type="entry name" value="HisKA"/>
    <property type="match status" value="1"/>
</dbReference>
<reference evidence="17 18" key="1">
    <citation type="submission" date="2023-10" db="EMBL/GenBank/DDBJ databases">
        <title>Bacteria for the degradation of biodegradable plastic PBAT(Polybutylene adipate terephthalate).</title>
        <authorList>
            <person name="Weon H.-Y."/>
            <person name="Yeon J."/>
        </authorList>
    </citation>
    <scope>NUCLEOTIDE SEQUENCE [LARGE SCALE GENOMIC DNA]</scope>
    <source>
        <strain evidence="17 18">SBD 7-3</strain>
    </source>
</reference>
<evidence type="ECO:0000256" key="14">
    <source>
        <dbReference type="RuleBase" id="RU364088"/>
    </source>
</evidence>
<comment type="subcellular location">
    <subcellularLocation>
        <location evidence="2 14">Cell inner membrane</location>
    </subcellularLocation>
</comment>
<proteinExistence type="predicted"/>
<evidence type="ECO:0000256" key="6">
    <source>
        <dbReference type="ARBA" id="ARBA00022679"/>
    </source>
</evidence>
<dbReference type="InterPro" id="IPR036890">
    <property type="entry name" value="HATPase_C_sf"/>
</dbReference>
<evidence type="ECO:0000256" key="1">
    <source>
        <dbReference type="ARBA" id="ARBA00000085"/>
    </source>
</evidence>
<dbReference type="RefSeq" id="WP_316703773.1">
    <property type="nucleotide sequence ID" value="NZ_CP136336.1"/>
</dbReference>
<dbReference type="InterPro" id="IPR048590">
    <property type="entry name" value="CusS-like_sensor"/>
</dbReference>
<keyword evidence="9 14" id="KW-0418">Kinase</keyword>
<dbReference type="InterPro" id="IPR003594">
    <property type="entry name" value="HATPase_dom"/>
</dbReference>
<dbReference type="EC" id="2.7.13.3" evidence="14"/>
<keyword evidence="12 14" id="KW-0902">Two-component regulatory system</keyword>
<evidence type="ECO:0000256" key="10">
    <source>
        <dbReference type="ARBA" id="ARBA00022840"/>
    </source>
</evidence>
<keyword evidence="5" id="KW-0597">Phosphoprotein</keyword>
<keyword evidence="8 14" id="KW-0547">Nucleotide-binding</keyword>
<organism evidence="17 18">
    <name type="scientific">Piscinibacter gummiphilus</name>
    <dbReference type="NCBI Taxonomy" id="946333"/>
    <lineage>
        <taxon>Bacteria</taxon>
        <taxon>Pseudomonadati</taxon>
        <taxon>Pseudomonadota</taxon>
        <taxon>Betaproteobacteria</taxon>
        <taxon>Burkholderiales</taxon>
        <taxon>Sphaerotilaceae</taxon>
        <taxon>Piscinibacter</taxon>
    </lineage>
</organism>
<keyword evidence="3 14" id="KW-1003">Cell membrane</keyword>
<comment type="function">
    <text evidence="14">Member of a two-component regulatory system.</text>
</comment>
<dbReference type="PROSITE" id="PS50885">
    <property type="entry name" value="HAMP"/>
    <property type="match status" value="1"/>
</dbReference>
<evidence type="ECO:0000256" key="9">
    <source>
        <dbReference type="ARBA" id="ARBA00022777"/>
    </source>
</evidence>
<gene>
    <name evidence="17" type="ORF">RXV79_12555</name>
</gene>